<feature type="domain" description="TonB-dependent receptor-like beta-barrel" evidence="13">
    <location>
        <begin position="395"/>
        <end position="969"/>
    </location>
</feature>
<comment type="similarity">
    <text evidence="9 11">Belongs to the TonB-dependent receptor family.</text>
</comment>
<keyword evidence="3 9" id="KW-1134">Transmembrane beta strand</keyword>
<keyword evidence="15" id="KW-0675">Receptor</keyword>
<dbReference type="InterPro" id="IPR012910">
    <property type="entry name" value="Plug_dom"/>
</dbReference>
<accession>A0ABV6S8Y3</accession>
<feature type="chain" id="PRO_5047145152" evidence="12">
    <location>
        <begin position="29"/>
        <end position="1011"/>
    </location>
</feature>
<dbReference type="Pfam" id="PF07715">
    <property type="entry name" value="Plug"/>
    <property type="match status" value="1"/>
</dbReference>
<evidence type="ECO:0000259" key="13">
    <source>
        <dbReference type="Pfam" id="PF00593"/>
    </source>
</evidence>
<evidence type="ECO:0000256" key="2">
    <source>
        <dbReference type="ARBA" id="ARBA00022448"/>
    </source>
</evidence>
<gene>
    <name evidence="15" type="ORF">ACFFF8_13970</name>
</gene>
<comment type="subcellular location">
    <subcellularLocation>
        <location evidence="1 9">Cell outer membrane</location>
        <topology evidence="1 9">Multi-pass membrane protein</topology>
    </subcellularLocation>
</comment>
<dbReference type="InterPro" id="IPR010917">
    <property type="entry name" value="TonB_rcpt_CS"/>
</dbReference>
<keyword evidence="7 9" id="KW-0472">Membrane</keyword>
<evidence type="ECO:0000313" key="15">
    <source>
        <dbReference type="EMBL" id="MFC0685705.1"/>
    </source>
</evidence>
<organism evidence="15 16">
    <name type="scientific">Novosphingobium clariflavum</name>
    <dbReference type="NCBI Taxonomy" id="2029884"/>
    <lineage>
        <taxon>Bacteria</taxon>
        <taxon>Pseudomonadati</taxon>
        <taxon>Pseudomonadota</taxon>
        <taxon>Alphaproteobacteria</taxon>
        <taxon>Sphingomonadales</taxon>
        <taxon>Sphingomonadaceae</taxon>
        <taxon>Novosphingobium</taxon>
    </lineage>
</organism>
<dbReference type="InterPro" id="IPR037066">
    <property type="entry name" value="Plug_dom_sf"/>
</dbReference>
<dbReference type="PANTHER" id="PTHR47234:SF2">
    <property type="entry name" value="TONB-DEPENDENT RECEPTOR"/>
    <property type="match status" value="1"/>
</dbReference>
<evidence type="ECO:0000256" key="9">
    <source>
        <dbReference type="PROSITE-ProRule" id="PRU01360"/>
    </source>
</evidence>
<dbReference type="SUPFAM" id="SSF56935">
    <property type="entry name" value="Porins"/>
    <property type="match status" value="1"/>
</dbReference>
<evidence type="ECO:0000256" key="6">
    <source>
        <dbReference type="ARBA" id="ARBA00023077"/>
    </source>
</evidence>
<evidence type="ECO:0000313" key="16">
    <source>
        <dbReference type="Proteomes" id="UP001589858"/>
    </source>
</evidence>
<evidence type="ECO:0000256" key="5">
    <source>
        <dbReference type="ARBA" id="ARBA00022729"/>
    </source>
</evidence>
<keyword evidence="4 9" id="KW-0812">Transmembrane</keyword>
<dbReference type="InterPro" id="IPR036942">
    <property type="entry name" value="Beta-barrel_TonB_sf"/>
</dbReference>
<dbReference type="Pfam" id="PF00593">
    <property type="entry name" value="TonB_dep_Rec_b-barrel"/>
    <property type="match status" value="1"/>
</dbReference>
<keyword evidence="16" id="KW-1185">Reference proteome</keyword>
<dbReference type="InterPro" id="IPR039426">
    <property type="entry name" value="TonB-dep_rcpt-like"/>
</dbReference>
<evidence type="ECO:0000256" key="10">
    <source>
        <dbReference type="PROSITE-ProRule" id="PRU10144"/>
    </source>
</evidence>
<evidence type="ECO:0000256" key="4">
    <source>
        <dbReference type="ARBA" id="ARBA00022692"/>
    </source>
</evidence>
<feature type="short sequence motif" description="TonB C-terminal box" evidence="10">
    <location>
        <begin position="994"/>
        <end position="1011"/>
    </location>
</feature>
<evidence type="ECO:0000256" key="3">
    <source>
        <dbReference type="ARBA" id="ARBA00022452"/>
    </source>
</evidence>
<dbReference type="RefSeq" id="WP_267219133.1">
    <property type="nucleotide sequence ID" value="NZ_JAPCWC010000003.1"/>
</dbReference>
<protein>
    <submittedName>
        <fullName evidence="15">TonB-dependent receptor domain-containing protein</fullName>
    </submittedName>
</protein>
<dbReference type="Gene3D" id="2.40.170.20">
    <property type="entry name" value="TonB-dependent receptor, beta-barrel domain"/>
    <property type="match status" value="1"/>
</dbReference>
<dbReference type="Gene3D" id="2.170.130.10">
    <property type="entry name" value="TonB-dependent receptor, plug domain"/>
    <property type="match status" value="1"/>
</dbReference>
<evidence type="ECO:0000256" key="12">
    <source>
        <dbReference type="SAM" id="SignalP"/>
    </source>
</evidence>
<sequence>MNTNLKKAALRSATCVAAFAIGTTGAYAQDAEADAATANPAQEIVVTGSLIRNPNLQSNPVLTTTADQIELKQSNTAEDILREIPGIVPSVGSAVNNGNGGASFVNLRGLGSNRNLVLLNGDRLVPAELNGRFDLNNIPVALVERVDVLTGGASTTYGADAISGVVNFVVKSDFTGLEANVSNQITERGDGAYVRADLTMGADFDDGKGNVVFAVGYQQSDPVYQGDRSFAASSIDSYSGNISGSGTTSPSRFSNVNALGIDNGNGTRQITADGTGFRTTSAFDAFNFNPYNIFQTPFERFNMFGQAKYEVSDAVEVYTRGIFSKNTVKTIIAPSGSFSGLSVVIPLSNPYMTAAQRNAFCARDMNSAAGVYTPLYTQAQCDAAALATDPNDPNYRTVTTGLYRRATEFGPRVSEFTTTFFDYKAGARGGITDSINWDVSGAYGESENIQTQKGYWLNSRVRNALLATNTDTCLDGSDDCVPLNVFGPDGSITDAMNQYLTANSQVVTKTSLAQVRGLINGDIGWNVPWATDSVAFAIGAEYRKYTASQESDLLSQSGDLGGSGGASPNISGGYDVYEAYGELVVPIVQDKPFFEELTAQGGARYSSYTVDAPSKPGYKTWTWNVGGTWAPVRAFKIRGNYAHAVRAPNIAELFAPNNTGLTNLAVDPCAGSAPLTNANLAAVCTAQGGGAYLGLIENDPAGQVNYTSGGNLALKPEKSNSWKLGAVFQPDFLPGFSATVDYYNIKVTDAITQPTPGDAISACFDNLTAASATSAACTIIQRDPSSGNLFGEAATTPGLFLGLTNQGTLKTDGIDFTVNYGRDLGFAQLSLALNGNWTGSSKFKASPSSINRDCVGYYSVNCTSIQPEWQFSERTTLSFKDFDVSLLWRYIDKVTYEPAAYADDLAAANAANDGLAAAAQPCPDPEGADAGGCMVNPEYRKIPAKSYFDLSGRVHLNENLTLTLTVQNLLDTKPKVVGSTIGATAYNSGNVYPSTYDTLGRRYAAALKFNF</sequence>
<dbReference type="PROSITE" id="PS01156">
    <property type="entry name" value="TONB_DEPENDENT_REC_2"/>
    <property type="match status" value="1"/>
</dbReference>
<dbReference type="PROSITE" id="PS52016">
    <property type="entry name" value="TONB_DEPENDENT_REC_3"/>
    <property type="match status" value="1"/>
</dbReference>
<evidence type="ECO:0000256" key="11">
    <source>
        <dbReference type="RuleBase" id="RU003357"/>
    </source>
</evidence>
<evidence type="ECO:0000256" key="1">
    <source>
        <dbReference type="ARBA" id="ARBA00004571"/>
    </source>
</evidence>
<keyword evidence="8 9" id="KW-0998">Cell outer membrane</keyword>
<dbReference type="EMBL" id="JBHLTM010000055">
    <property type="protein sequence ID" value="MFC0685705.1"/>
    <property type="molecule type" value="Genomic_DNA"/>
</dbReference>
<dbReference type="Proteomes" id="UP001589858">
    <property type="component" value="Unassembled WGS sequence"/>
</dbReference>
<feature type="signal peptide" evidence="12">
    <location>
        <begin position="1"/>
        <end position="28"/>
    </location>
</feature>
<evidence type="ECO:0000259" key="14">
    <source>
        <dbReference type="Pfam" id="PF07715"/>
    </source>
</evidence>
<comment type="caution">
    <text evidence="15">The sequence shown here is derived from an EMBL/GenBank/DDBJ whole genome shotgun (WGS) entry which is preliminary data.</text>
</comment>
<keyword evidence="2 9" id="KW-0813">Transport</keyword>
<evidence type="ECO:0000256" key="8">
    <source>
        <dbReference type="ARBA" id="ARBA00023237"/>
    </source>
</evidence>
<dbReference type="InterPro" id="IPR000531">
    <property type="entry name" value="Beta-barrel_TonB"/>
</dbReference>
<name>A0ABV6S8Y3_9SPHN</name>
<dbReference type="PANTHER" id="PTHR47234">
    <property type="match status" value="1"/>
</dbReference>
<feature type="domain" description="TonB-dependent receptor plug" evidence="14">
    <location>
        <begin position="60"/>
        <end position="165"/>
    </location>
</feature>
<evidence type="ECO:0000256" key="7">
    <source>
        <dbReference type="ARBA" id="ARBA00023136"/>
    </source>
</evidence>
<keyword evidence="6 11" id="KW-0798">TonB box</keyword>
<proteinExistence type="inferred from homology"/>
<keyword evidence="5 12" id="KW-0732">Signal</keyword>
<reference evidence="15 16" key="1">
    <citation type="submission" date="2024-09" db="EMBL/GenBank/DDBJ databases">
        <authorList>
            <person name="Sun Q."/>
            <person name="Mori K."/>
        </authorList>
    </citation>
    <scope>NUCLEOTIDE SEQUENCE [LARGE SCALE GENOMIC DNA]</scope>
    <source>
        <strain evidence="15 16">CICC 11035S</strain>
    </source>
</reference>